<feature type="chain" id="PRO_5041399816" description="Aspergillus nuclease S1" evidence="11">
    <location>
        <begin position="25"/>
        <end position="296"/>
    </location>
</feature>
<name>A0AA41V999_PAPNU</name>
<reference evidence="12" key="1">
    <citation type="submission" date="2022-03" db="EMBL/GenBank/DDBJ databases">
        <title>A functionally conserved STORR gene fusion in Papaver species that diverged 16.8 million years ago.</title>
        <authorList>
            <person name="Catania T."/>
        </authorList>
    </citation>
    <scope>NUCLEOTIDE SEQUENCE</scope>
    <source>
        <strain evidence="12">S-191538</strain>
    </source>
</reference>
<dbReference type="GO" id="GO:0004521">
    <property type="term" value="F:RNA endonuclease activity"/>
    <property type="evidence" value="ECO:0007669"/>
    <property type="project" value="UniProtKB-ARBA"/>
</dbReference>
<evidence type="ECO:0000313" key="13">
    <source>
        <dbReference type="Proteomes" id="UP001177140"/>
    </source>
</evidence>
<dbReference type="SUPFAM" id="SSF48537">
    <property type="entry name" value="Phospholipase C/P1 nuclease"/>
    <property type="match status" value="1"/>
</dbReference>
<keyword evidence="7" id="KW-0255">Endonuclease</keyword>
<dbReference type="EC" id="3.1.30.1" evidence="3"/>
<dbReference type="InterPro" id="IPR008947">
    <property type="entry name" value="PLipase_C/P1_nuclease_dom_sf"/>
</dbReference>
<dbReference type="GO" id="GO:0003676">
    <property type="term" value="F:nucleic acid binding"/>
    <property type="evidence" value="ECO:0007669"/>
    <property type="project" value="InterPro"/>
</dbReference>
<keyword evidence="4" id="KW-0540">Nuclease</keyword>
<evidence type="ECO:0000256" key="2">
    <source>
        <dbReference type="ARBA" id="ARBA00009547"/>
    </source>
</evidence>
<dbReference type="FunFam" id="1.10.575.10:FF:000002">
    <property type="entry name" value="Endonuclease 2"/>
    <property type="match status" value="1"/>
</dbReference>
<proteinExistence type="inferred from homology"/>
<dbReference type="CDD" id="cd11010">
    <property type="entry name" value="S1-P1_nuclease"/>
    <property type="match status" value="1"/>
</dbReference>
<evidence type="ECO:0000256" key="1">
    <source>
        <dbReference type="ARBA" id="ARBA00000245"/>
    </source>
</evidence>
<sequence length="296" mass="33125">MIQFNFFSLGTAFVILQLLPGVVGWGKEGHYAVCKIAEGLLTEDAAAAVKNLLPEIAKGELAAVCSWPDEIRGLYRWSAELHFIDTPDFLCNYEYCRDCHDSGGNKDRCVVGGINNYTMQLHKFQGSASEWKYNLTEALMFLSHFIGDIHQPLHAGFLGDLGGNTIPIHWFGMRTNLHRVWDNMIIETAMKNFYSSDLAIMIEAVNKKITDTWSEDISSWENCTSINTVCPDPFASESIDLACKYAYPGATPNSTLSDEYFLSRLPIVEKRLAQGGVRLASTLNRIFKTEMLISEA</sequence>
<feature type="signal peptide" evidence="11">
    <location>
        <begin position="1"/>
        <end position="24"/>
    </location>
</feature>
<evidence type="ECO:0000256" key="9">
    <source>
        <dbReference type="ARBA" id="ARBA00023157"/>
    </source>
</evidence>
<dbReference type="PANTHER" id="PTHR33146:SF26">
    <property type="entry name" value="ENDONUCLEASE 4"/>
    <property type="match status" value="1"/>
</dbReference>
<keyword evidence="6 11" id="KW-0732">Signal</keyword>
<dbReference type="Gene3D" id="1.10.575.10">
    <property type="entry name" value="P1 Nuclease"/>
    <property type="match status" value="1"/>
</dbReference>
<dbReference type="Proteomes" id="UP001177140">
    <property type="component" value="Unassembled WGS sequence"/>
</dbReference>
<comment type="caution">
    <text evidence="12">The sequence shown here is derived from an EMBL/GenBank/DDBJ whole genome shotgun (WGS) entry which is preliminary data.</text>
</comment>
<dbReference type="GO" id="GO:0000014">
    <property type="term" value="F:single-stranded DNA endodeoxyribonuclease activity"/>
    <property type="evidence" value="ECO:0007669"/>
    <property type="project" value="UniProtKB-ARBA"/>
</dbReference>
<evidence type="ECO:0000256" key="5">
    <source>
        <dbReference type="ARBA" id="ARBA00022723"/>
    </source>
</evidence>
<dbReference type="GO" id="GO:0006308">
    <property type="term" value="P:DNA catabolic process"/>
    <property type="evidence" value="ECO:0007669"/>
    <property type="project" value="InterPro"/>
</dbReference>
<dbReference type="PANTHER" id="PTHR33146">
    <property type="entry name" value="ENDONUCLEASE 4"/>
    <property type="match status" value="1"/>
</dbReference>
<protein>
    <recommendedName>
        <fullName evidence="3">Aspergillus nuclease S1</fullName>
        <ecNumber evidence="3">3.1.30.1</ecNumber>
    </recommendedName>
</protein>
<comment type="similarity">
    <text evidence="2">Belongs to the nuclease type I family.</text>
</comment>
<keyword evidence="10" id="KW-0325">Glycoprotein</keyword>
<keyword evidence="9" id="KW-1015">Disulfide bond</keyword>
<keyword evidence="5" id="KW-0479">Metal-binding</keyword>
<evidence type="ECO:0000256" key="11">
    <source>
        <dbReference type="SAM" id="SignalP"/>
    </source>
</evidence>
<accession>A0AA41V999</accession>
<evidence type="ECO:0000256" key="4">
    <source>
        <dbReference type="ARBA" id="ARBA00022722"/>
    </source>
</evidence>
<dbReference type="InterPro" id="IPR003154">
    <property type="entry name" value="S1/P1nuclease"/>
</dbReference>
<dbReference type="GO" id="GO:0046872">
    <property type="term" value="F:metal ion binding"/>
    <property type="evidence" value="ECO:0007669"/>
    <property type="project" value="UniProtKB-KW"/>
</dbReference>
<evidence type="ECO:0000313" key="12">
    <source>
        <dbReference type="EMBL" id="MCL7035644.1"/>
    </source>
</evidence>
<evidence type="ECO:0000256" key="10">
    <source>
        <dbReference type="ARBA" id="ARBA00023180"/>
    </source>
</evidence>
<gene>
    <name evidence="12" type="ORF">MKW94_000607</name>
</gene>
<evidence type="ECO:0000256" key="3">
    <source>
        <dbReference type="ARBA" id="ARBA00012562"/>
    </source>
</evidence>
<keyword evidence="8" id="KW-0378">Hydrolase</keyword>
<dbReference type="AlphaFoldDB" id="A0AA41V999"/>
<organism evidence="12 13">
    <name type="scientific">Papaver nudicaule</name>
    <name type="common">Iceland poppy</name>
    <dbReference type="NCBI Taxonomy" id="74823"/>
    <lineage>
        <taxon>Eukaryota</taxon>
        <taxon>Viridiplantae</taxon>
        <taxon>Streptophyta</taxon>
        <taxon>Embryophyta</taxon>
        <taxon>Tracheophyta</taxon>
        <taxon>Spermatophyta</taxon>
        <taxon>Magnoliopsida</taxon>
        <taxon>Ranunculales</taxon>
        <taxon>Papaveraceae</taxon>
        <taxon>Papaveroideae</taxon>
        <taxon>Papaver</taxon>
    </lineage>
</organism>
<dbReference type="Pfam" id="PF02265">
    <property type="entry name" value="S1-P1_nuclease"/>
    <property type="match status" value="1"/>
</dbReference>
<evidence type="ECO:0000256" key="8">
    <source>
        <dbReference type="ARBA" id="ARBA00022801"/>
    </source>
</evidence>
<comment type="catalytic activity">
    <reaction evidence="1">
        <text>Endonucleolytic cleavage to 5'-phosphomononucleotide and 5'-phosphooligonucleotide end-products.</text>
        <dbReference type="EC" id="3.1.30.1"/>
    </reaction>
</comment>
<keyword evidence="13" id="KW-1185">Reference proteome</keyword>
<dbReference type="EMBL" id="JAJJMA010159139">
    <property type="protein sequence ID" value="MCL7035644.1"/>
    <property type="molecule type" value="Genomic_DNA"/>
</dbReference>
<evidence type="ECO:0000256" key="7">
    <source>
        <dbReference type="ARBA" id="ARBA00022759"/>
    </source>
</evidence>
<evidence type="ECO:0000256" key="6">
    <source>
        <dbReference type="ARBA" id="ARBA00022729"/>
    </source>
</evidence>